<keyword evidence="2 4" id="KW-0547">Nucleotide-binding</keyword>
<accession>A0AAW0YKW4</accession>
<dbReference type="SMART" id="SM00382">
    <property type="entry name" value="AAA"/>
    <property type="match status" value="1"/>
</dbReference>
<dbReference type="PANTHER" id="PTHR23074">
    <property type="entry name" value="AAA DOMAIN-CONTAINING"/>
    <property type="match status" value="1"/>
</dbReference>
<dbReference type="GO" id="GO:0016887">
    <property type="term" value="F:ATP hydrolysis activity"/>
    <property type="evidence" value="ECO:0007669"/>
    <property type="project" value="InterPro"/>
</dbReference>
<dbReference type="Pfam" id="PF09336">
    <property type="entry name" value="Vps4_C"/>
    <property type="match status" value="1"/>
</dbReference>
<gene>
    <name evidence="6" type="ORF">OTU49_005762</name>
</gene>
<dbReference type="AlphaFoldDB" id="A0AAW0YKW4"/>
<dbReference type="PANTHER" id="PTHR23074:SF72">
    <property type="entry name" value="VACUOLAR PROTEIN SORTING-ASSOCIATED PROTEIN 4B"/>
    <property type="match status" value="1"/>
</dbReference>
<evidence type="ECO:0000313" key="6">
    <source>
        <dbReference type="EMBL" id="KAK8752478.1"/>
    </source>
</evidence>
<keyword evidence="7" id="KW-1185">Reference proteome</keyword>
<feature type="domain" description="AAA+ ATPase" evidence="5">
    <location>
        <begin position="155"/>
        <end position="292"/>
    </location>
</feature>
<protein>
    <recommendedName>
        <fullName evidence="5">AAA+ ATPase domain-containing protein</fullName>
    </recommendedName>
</protein>
<dbReference type="Gene3D" id="1.10.8.60">
    <property type="match status" value="1"/>
</dbReference>
<name>A0AAW0YKW4_CHEQU</name>
<keyword evidence="3 4" id="KW-0067">ATP-binding</keyword>
<dbReference type="Proteomes" id="UP001445076">
    <property type="component" value="Unassembled WGS sequence"/>
</dbReference>
<evidence type="ECO:0000256" key="2">
    <source>
        <dbReference type="ARBA" id="ARBA00022741"/>
    </source>
</evidence>
<organism evidence="6 7">
    <name type="scientific">Cherax quadricarinatus</name>
    <name type="common">Australian red claw crayfish</name>
    <dbReference type="NCBI Taxonomy" id="27406"/>
    <lineage>
        <taxon>Eukaryota</taxon>
        <taxon>Metazoa</taxon>
        <taxon>Ecdysozoa</taxon>
        <taxon>Arthropoda</taxon>
        <taxon>Crustacea</taxon>
        <taxon>Multicrustacea</taxon>
        <taxon>Malacostraca</taxon>
        <taxon>Eumalacostraca</taxon>
        <taxon>Eucarida</taxon>
        <taxon>Decapoda</taxon>
        <taxon>Pleocyemata</taxon>
        <taxon>Astacidea</taxon>
        <taxon>Parastacoidea</taxon>
        <taxon>Parastacidae</taxon>
        <taxon>Cherax</taxon>
    </lineage>
</organism>
<dbReference type="Gene3D" id="3.40.50.300">
    <property type="entry name" value="P-loop containing nucleotide triphosphate hydrolases"/>
    <property type="match status" value="1"/>
</dbReference>
<evidence type="ECO:0000256" key="1">
    <source>
        <dbReference type="ARBA" id="ARBA00006914"/>
    </source>
</evidence>
<dbReference type="Pfam" id="PF00004">
    <property type="entry name" value="AAA"/>
    <property type="match status" value="1"/>
</dbReference>
<dbReference type="EMBL" id="JARKIK010000004">
    <property type="protein sequence ID" value="KAK8752478.1"/>
    <property type="molecule type" value="Genomic_DNA"/>
</dbReference>
<evidence type="ECO:0000256" key="4">
    <source>
        <dbReference type="RuleBase" id="RU003651"/>
    </source>
</evidence>
<dbReference type="InterPro" id="IPR027417">
    <property type="entry name" value="P-loop_NTPase"/>
</dbReference>
<dbReference type="GO" id="GO:0005524">
    <property type="term" value="F:ATP binding"/>
    <property type="evidence" value="ECO:0007669"/>
    <property type="project" value="UniProtKB-KW"/>
</dbReference>
<dbReference type="SUPFAM" id="SSF52540">
    <property type="entry name" value="P-loop containing nucleoside triphosphate hydrolases"/>
    <property type="match status" value="1"/>
</dbReference>
<dbReference type="FunFam" id="3.40.50.300:FF:001003">
    <property type="entry name" value="Vacuolar protein sorting-associated protein 4"/>
    <property type="match status" value="1"/>
</dbReference>
<reference evidence="6 7" key="1">
    <citation type="journal article" date="2024" name="BMC Genomics">
        <title>Genome assembly of redclaw crayfish (Cherax quadricarinatus) provides insights into its immune adaptation and hypoxia tolerance.</title>
        <authorList>
            <person name="Liu Z."/>
            <person name="Zheng J."/>
            <person name="Li H."/>
            <person name="Fang K."/>
            <person name="Wang S."/>
            <person name="He J."/>
            <person name="Zhou D."/>
            <person name="Weng S."/>
            <person name="Chi M."/>
            <person name="Gu Z."/>
            <person name="He J."/>
            <person name="Li F."/>
            <person name="Wang M."/>
        </authorList>
    </citation>
    <scope>NUCLEOTIDE SEQUENCE [LARGE SCALE GENOMIC DNA]</scope>
    <source>
        <strain evidence="6">ZL_2023a</strain>
    </source>
</reference>
<dbReference type="PROSITE" id="PS00674">
    <property type="entry name" value="AAA"/>
    <property type="match status" value="1"/>
</dbReference>
<comment type="similarity">
    <text evidence="1 4">Belongs to the AAA ATPase family.</text>
</comment>
<dbReference type="InterPro" id="IPR003960">
    <property type="entry name" value="ATPase_AAA_CS"/>
</dbReference>
<dbReference type="InterPro" id="IPR003959">
    <property type="entry name" value="ATPase_AAA_core"/>
</dbReference>
<evidence type="ECO:0000313" key="7">
    <source>
        <dbReference type="Proteomes" id="UP001445076"/>
    </source>
</evidence>
<dbReference type="GO" id="GO:0007033">
    <property type="term" value="P:vacuole organization"/>
    <property type="evidence" value="ECO:0007669"/>
    <property type="project" value="TreeGrafter"/>
</dbReference>
<evidence type="ECO:0000256" key="3">
    <source>
        <dbReference type="ARBA" id="ARBA00022840"/>
    </source>
</evidence>
<dbReference type="GO" id="GO:0016197">
    <property type="term" value="P:endosomal transport"/>
    <property type="evidence" value="ECO:0007669"/>
    <property type="project" value="TreeGrafter"/>
</dbReference>
<evidence type="ECO:0000259" key="5">
    <source>
        <dbReference type="SMART" id="SM00382"/>
    </source>
</evidence>
<dbReference type="InterPro" id="IPR050304">
    <property type="entry name" value="MT-severing_AAA_ATPase"/>
</dbReference>
<sequence>LELIASQLESNTDYPVVDHLYEKCSTSITILRTSQPNPHISASLENLLETLSFQKSLLDSRRYGCKPDRRRTFSEGSFQDSDNKKTCGNCLKPSKNEVQQESNHSLTIEDMILPCNTKGGSMEDVAGLHDVKQILKEAVIMPLQYPQLFQGGAKPWTRLLLYGPPGTGKTKLARALATELCCPFYCVSSASLFSSWVGESEKLIRDLFHHAKQQEGQSIIFMDEIDSLCRKRLPTEDEHSRRVKSELLRQIEGVEESETSGVFLLGATNCPWDLDPAFLRRFQRRIFIPLPDREGRRTIISSQFGRVPLHLTDSEWQTLLDSTEGYSGADLTHLTMAAAFQPIRDLHSSRFWRFTDDNKITPCSSDTLGAMQYPLCKLPADQIVARDVELRDFLRAIQTTARTVSPKILQQYHDFSSAVHQV</sequence>
<proteinExistence type="inferred from homology"/>
<comment type="caution">
    <text evidence="6">The sequence shown here is derived from an EMBL/GenBank/DDBJ whole genome shotgun (WGS) entry which is preliminary data.</text>
</comment>
<dbReference type="InterPro" id="IPR015415">
    <property type="entry name" value="Spast_Vps4_C"/>
</dbReference>
<feature type="non-terminal residue" evidence="6">
    <location>
        <position position="1"/>
    </location>
</feature>
<dbReference type="InterPro" id="IPR003593">
    <property type="entry name" value="AAA+_ATPase"/>
</dbReference>